<comment type="caution">
    <text evidence="5">The sequence shown here is derived from an EMBL/GenBank/DDBJ whole genome shotgun (WGS) entry which is preliminary data.</text>
</comment>
<feature type="signal peptide" evidence="3">
    <location>
        <begin position="1"/>
        <end position="25"/>
    </location>
</feature>
<gene>
    <name evidence="5" type="ORF">GKO32_17085</name>
</gene>
<evidence type="ECO:0000313" key="6">
    <source>
        <dbReference type="Proteomes" id="UP000440096"/>
    </source>
</evidence>
<dbReference type="PANTHER" id="PTHR30483">
    <property type="entry name" value="LEUCINE-SPECIFIC-BINDING PROTEIN"/>
    <property type="match status" value="1"/>
</dbReference>
<protein>
    <submittedName>
        <fullName evidence="5">ABC transporter substrate-binding protein</fullName>
    </submittedName>
</protein>
<evidence type="ECO:0000256" key="1">
    <source>
        <dbReference type="ARBA" id="ARBA00010062"/>
    </source>
</evidence>
<sequence>MKVLTWRRRSGLVAACGLLAAAALAACGGSSGGTTSASGGGDFVPTSASCQGDPVKFGVISVLTGDSVIPSDPSVVNGAKAAAAALTKSCQLGRPVAVISCDSKDDPNQEAACGRRLVSENVVAFMGSDLGASTWFPITSAAGIPEIGGNGLSSVEVTSPLWYPLAGNVHDALAYATVAASALQDKVRATVLPLDNPGVSFFLDFFKRYTEGIGGTYAGSFPVPADTVDMSQFAAQVKGSGANAVYPILAGDQFLGLVQQMVAQGNPLTKTVVIQLGSGATCKFLKQVGTAGEGLWLVDSAWPVAWNTKSPGAQQYIGELNAAGLPSGSCDVTEFGVQGWSAVHIMADLLKGSPALDAKTLVQKLNTAGPITRSELPGTIDWSRNPFPNDPALSKLRVASNQFYVSRIVDGKPVMASDAPVTIGEKFTPKN</sequence>
<feature type="chain" id="PRO_5038866080" evidence="3">
    <location>
        <begin position="26"/>
        <end position="431"/>
    </location>
</feature>
<evidence type="ECO:0000256" key="3">
    <source>
        <dbReference type="SAM" id="SignalP"/>
    </source>
</evidence>
<dbReference type="AlphaFoldDB" id="A0A6N7Z3H5"/>
<evidence type="ECO:0000259" key="4">
    <source>
        <dbReference type="Pfam" id="PF13458"/>
    </source>
</evidence>
<keyword evidence="6" id="KW-1185">Reference proteome</keyword>
<dbReference type="InterPro" id="IPR028081">
    <property type="entry name" value="Leu-bd"/>
</dbReference>
<dbReference type="Gene3D" id="3.40.50.2300">
    <property type="match status" value="2"/>
</dbReference>
<feature type="domain" description="Leucine-binding protein" evidence="4">
    <location>
        <begin position="54"/>
        <end position="385"/>
    </location>
</feature>
<accession>A0A6N7Z3H5</accession>
<evidence type="ECO:0000313" key="5">
    <source>
        <dbReference type="EMBL" id="MTD55679.1"/>
    </source>
</evidence>
<name>A0A6N7Z3H5_9PSEU</name>
<evidence type="ECO:0000256" key="2">
    <source>
        <dbReference type="ARBA" id="ARBA00022729"/>
    </source>
</evidence>
<keyword evidence="2 3" id="KW-0732">Signal</keyword>
<dbReference type="InterPro" id="IPR028082">
    <property type="entry name" value="Peripla_BP_I"/>
</dbReference>
<dbReference type="SUPFAM" id="SSF53822">
    <property type="entry name" value="Periplasmic binding protein-like I"/>
    <property type="match status" value="1"/>
</dbReference>
<dbReference type="Pfam" id="PF13458">
    <property type="entry name" value="Peripla_BP_6"/>
    <property type="match status" value="1"/>
</dbReference>
<dbReference type="RefSeq" id="WP_154757872.1">
    <property type="nucleotide sequence ID" value="NZ_WMBA01000024.1"/>
</dbReference>
<dbReference type="Proteomes" id="UP000440096">
    <property type="component" value="Unassembled WGS sequence"/>
</dbReference>
<dbReference type="PROSITE" id="PS51257">
    <property type="entry name" value="PROKAR_LIPOPROTEIN"/>
    <property type="match status" value="1"/>
</dbReference>
<organism evidence="5 6">
    <name type="scientific">Amycolatopsis pithecellobii</name>
    <dbReference type="NCBI Taxonomy" id="664692"/>
    <lineage>
        <taxon>Bacteria</taxon>
        <taxon>Bacillati</taxon>
        <taxon>Actinomycetota</taxon>
        <taxon>Actinomycetes</taxon>
        <taxon>Pseudonocardiales</taxon>
        <taxon>Pseudonocardiaceae</taxon>
        <taxon>Amycolatopsis</taxon>
    </lineage>
</organism>
<reference evidence="5 6" key="1">
    <citation type="submission" date="2019-11" db="EMBL/GenBank/DDBJ databases">
        <title>Draft genome of Amycolatopsis RM579.</title>
        <authorList>
            <person name="Duangmal K."/>
            <person name="Mingma R."/>
        </authorList>
    </citation>
    <scope>NUCLEOTIDE SEQUENCE [LARGE SCALE GENOMIC DNA]</scope>
    <source>
        <strain evidence="5 6">RM579</strain>
    </source>
</reference>
<proteinExistence type="inferred from homology"/>
<dbReference type="InterPro" id="IPR051010">
    <property type="entry name" value="BCAA_transport"/>
</dbReference>
<comment type="similarity">
    <text evidence="1">Belongs to the leucine-binding protein family.</text>
</comment>
<dbReference type="OrthoDB" id="3205678at2"/>
<dbReference type="EMBL" id="WMBA01000024">
    <property type="protein sequence ID" value="MTD55679.1"/>
    <property type="molecule type" value="Genomic_DNA"/>
</dbReference>
<dbReference type="PANTHER" id="PTHR30483:SF6">
    <property type="entry name" value="PERIPLASMIC BINDING PROTEIN OF ABC TRANSPORTER FOR NATURAL AMINO ACIDS"/>
    <property type="match status" value="1"/>
</dbReference>